<dbReference type="EMBL" id="JGZR01000001">
    <property type="protein sequence ID" value="KFJ05209.1"/>
    <property type="molecule type" value="Genomic_DNA"/>
</dbReference>
<evidence type="ECO:0000259" key="1">
    <source>
        <dbReference type="SMART" id="SM00418"/>
    </source>
</evidence>
<evidence type="ECO:0000313" key="3">
    <source>
        <dbReference type="Proteomes" id="UP000029055"/>
    </source>
</evidence>
<evidence type="ECO:0000313" key="2">
    <source>
        <dbReference type="EMBL" id="KFJ05209.1"/>
    </source>
</evidence>
<dbReference type="InterPro" id="IPR011991">
    <property type="entry name" value="ArsR-like_HTH"/>
</dbReference>
<dbReference type="GO" id="GO:0097063">
    <property type="term" value="F:cadmium ion sensor activity"/>
    <property type="evidence" value="ECO:0007669"/>
    <property type="project" value="TreeGrafter"/>
</dbReference>
<reference evidence="2 3" key="1">
    <citation type="submission" date="2014-03" db="EMBL/GenBank/DDBJ databases">
        <title>Genomics of Bifidobacteria.</title>
        <authorList>
            <person name="Ventura M."/>
            <person name="Milani C."/>
            <person name="Lugli G.A."/>
        </authorList>
    </citation>
    <scope>NUCLEOTIDE SEQUENCE [LARGE SCALE GENOMIC DNA]</scope>
    <source>
        <strain evidence="2 3">LMG 11597</strain>
    </source>
</reference>
<dbReference type="InterPro" id="IPR036388">
    <property type="entry name" value="WH-like_DNA-bd_sf"/>
</dbReference>
<dbReference type="SUPFAM" id="SSF46785">
    <property type="entry name" value="Winged helix' DNA-binding domain"/>
    <property type="match status" value="1"/>
</dbReference>
<proteinExistence type="predicted"/>
<feature type="domain" description="HTH arsR-type" evidence="1">
    <location>
        <begin position="20"/>
        <end position="96"/>
    </location>
</feature>
<dbReference type="SMART" id="SM00418">
    <property type="entry name" value="HTH_ARSR"/>
    <property type="match status" value="1"/>
</dbReference>
<dbReference type="Proteomes" id="UP000029055">
    <property type="component" value="Unassembled WGS sequence"/>
</dbReference>
<dbReference type="InterPro" id="IPR036390">
    <property type="entry name" value="WH_DNA-bd_sf"/>
</dbReference>
<dbReference type="OrthoDB" id="3232131at2"/>
<dbReference type="eggNOG" id="COG0640">
    <property type="taxonomic scope" value="Bacteria"/>
</dbReference>
<dbReference type="CDD" id="cd00090">
    <property type="entry name" value="HTH_ARSR"/>
    <property type="match status" value="1"/>
</dbReference>
<organism evidence="2 3">
    <name type="scientific">Bifidobacterium subtile</name>
    <dbReference type="NCBI Taxonomy" id="77635"/>
    <lineage>
        <taxon>Bacteria</taxon>
        <taxon>Bacillati</taxon>
        <taxon>Actinomycetota</taxon>
        <taxon>Actinomycetes</taxon>
        <taxon>Bifidobacteriales</taxon>
        <taxon>Bifidobacteriaceae</taxon>
        <taxon>Bifidobacterium</taxon>
    </lineage>
</organism>
<keyword evidence="3" id="KW-1185">Reference proteome</keyword>
<dbReference type="RefSeq" id="WP_024464074.1">
    <property type="nucleotide sequence ID" value="NZ_CP062939.1"/>
</dbReference>
<dbReference type="GO" id="GO:0046686">
    <property type="term" value="P:response to cadmium ion"/>
    <property type="evidence" value="ECO:0007669"/>
    <property type="project" value="TreeGrafter"/>
</dbReference>
<dbReference type="InterPro" id="IPR052543">
    <property type="entry name" value="HTH_Metal-responsive_Reg"/>
</dbReference>
<dbReference type="GO" id="GO:0003700">
    <property type="term" value="F:DNA-binding transcription factor activity"/>
    <property type="evidence" value="ECO:0007669"/>
    <property type="project" value="InterPro"/>
</dbReference>
<dbReference type="GO" id="GO:0032791">
    <property type="term" value="F:lead ion binding"/>
    <property type="evidence" value="ECO:0007669"/>
    <property type="project" value="TreeGrafter"/>
</dbReference>
<dbReference type="InterPro" id="IPR001845">
    <property type="entry name" value="HTH_ArsR_DNA-bd_dom"/>
</dbReference>
<gene>
    <name evidence="2" type="ORF">BISU_1327</name>
</gene>
<dbReference type="AlphaFoldDB" id="A0A087EBQ8"/>
<accession>A0A087EBQ8</accession>
<protein>
    <submittedName>
        <fullName evidence="2">Transcription regulator ArsR</fullName>
    </submittedName>
</protein>
<sequence>MSASDAGEPSLGSSISATAALFADATRAAVCDALMDGCAWTPGELRQAAGVSAPAMSACLDRLETAGAVRSVRQGRHRYVMLAGDHVASVVEFLGNVSGEPPAKPIGYRQVQADQRLRTARTCYSHIAGGLGVAIAETMVKRSLLIAADESFSLSGEGESWFRSNGILQGRTLRAPHVRACLDWTQRRMHLAGSYGTALCSYLISTGALRRTQPRRALAVTEAGKEWLRNQLRLDIGTAAVIRH</sequence>
<dbReference type="GO" id="GO:0010288">
    <property type="term" value="P:response to lead ion"/>
    <property type="evidence" value="ECO:0007669"/>
    <property type="project" value="TreeGrafter"/>
</dbReference>
<comment type="caution">
    <text evidence="2">The sequence shown here is derived from an EMBL/GenBank/DDBJ whole genome shotgun (WGS) entry which is preliminary data.</text>
</comment>
<dbReference type="PANTHER" id="PTHR39168">
    <property type="entry name" value="TRANSCRIPTIONAL REGULATOR-RELATED"/>
    <property type="match status" value="1"/>
</dbReference>
<dbReference type="GO" id="GO:0003677">
    <property type="term" value="F:DNA binding"/>
    <property type="evidence" value="ECO:0007669"/>
    <property type="project" value="TreeGrafter"/>
</dbReference>
<dbReference type="PANTHER" id="PTHR39168:SF1">
    <property type="entry name" value="TRANSCRIPTIONAL REGULATORY PROTEIN"/>
    <property type="match status" value="1"/>
</dbReference>
<dbReference type="Gene3D" id="1.10.10.10">
    <property type="entry name" value="Winged helix-like DNA-binding domain superfamily/Winged helix DNA-binding domain"/>
    <property type="match status" value="1"/>
</dbReference>
<name>A0A087EBQ8_9BIFI</name>
<dbReference type="STRING" id="77635.BISU_1327"/>